<dbReference type="Proteomes" id="UP001642409">
    <property type="component" value="Unassembled WGS sequence"/>
</dbReference>
<protein>
    <submittedName>
        <fullName evidence="2">Hypothetical_protein</fullName>
    </submittedName>
</protein>
<comment type="caution">
    <text evidence="1">The sequence shown here is derived from an EMBL/GenBank/DDBJ whole genome shotgun (WGS) entry which is preliminary data.</text>
</comment>
<gene>
    <name evidence="2" type="ORF">HINF_LOCUS34776</name>
    <name evidence="1" type="ORF">HINF_LOCUS38113</name>
</gene>
<accession>A0AA86Q3C2</accession>
<dbReference type="AlphaFoldDB" id="A0AA86Q3C2"/>
<keyword evidence="3" id="KW-1185">Reference proteome</keyword>
<reference evidence="2 3" key="2">
    <citation type="submission" date="2024-07" db="EMBL/GenBank/DDBJ databases">
        <authorList>
            <person name="Akdeniz Z."/>
        </authorList>
    </citation>
    <scope>NUCLEOTIDE SEQUENCE [LARGE SCALE GENOMIC DNA]</scope>
</reference>
<name>A0AA86Q3C2_9EUKA</name>
<evidence type="ECO:0000313" key="1">
    <source>
        <dbReference type="EMBL" id="CAI9950468.1"/>
    </source>
</evidence>
<evidence type="ECO:0000313" key="2">
    <source>
        <dbReference type="EMBL" id="CAL6033036.1"/>
    </source>
</evidence>
<organism evidence="1">
    <name type="scientific">Hexamita inflata</name>
    <dbReference type="NCBI Taxonomy" id="28002"/>
    <lineage>
        <taxon>Eukaryota</taxon>
        <taxon>Metamonada</taxon>
        <taxon>Diplomonadida</taxon>
        <taxon>Hexamitidae</taxon>
        <taxon>Hexamitinae</taxon>
        <taxon>Hexamita</taxon>
    </lineage>
</organism>
<dbReference type="EMBL" id="CAXDID020000124">
    <property type="protein sequence ID" value="CAL6033036.1"/>
    <property type="molecule type" value="Genomic_DNA"/>
</dbReference>
<proteinExistence type="predicted"/>
<dbReference type="EMBL" id="CATOUU010000812">
    <property type="protein sequence ID" value="CAI9950468.1"/>
    <property type="molecule type" value="Genomic_DNA"/>
</dbReference>
<evidence type="ECO:0000313" key="3">
    <source>
        <dbReference type="Proteomes" id="UP001642409"/>
    </source>
</evidence>
<reference evidence="1" key="1">
    <citation type="submission" date="2023-06" db="EMBL/GenBank/DDBJ databases">
        <authorList>
            <person name="Kurt Z."/>
        </authorList>
    </citation>
    <scope>NUCLEOTIDE SEQUENCE</scope>
</reference>
<sequence length="128" mass="14544">MQQENISTKHFLSEFIAFVSDIVHINVQTLQSDHDLFKISVRSIVLFPFQELALICSMSKWRCVICCRNALSEQLALCDVLIIKNKINSAAAAGIRMDRSFKAKLMHLMSREYSIGDFNVLIIKSSCC</sequence>